<keyword evidence="4" id="KW-1185">Reference proteome</keyword>
<protein>
    <submittedName>
        <fullName evidence="2 3">Uncharacterized protein</fullName>
    </submittedName>
</protein>
<dbReference type="Proteomes" id="UP000030765">
    <property type="component" value="Unassembled WGS sequence"/>
</dbReference>
<dbReference type="EMBL" id="KE525234">
    <property type="protein sequence ID" value="KFB43130.1"/>
    <property type="molecule type" value="Genomic_DNA"/>
</dbReference>
<organism evidence="2">
    <name type="scientific">Anopheles sinensis</name>
    <name type="common">Mosquito</name>
    <dbReference type="NCBI Taxonomy" id="74873"/>
    <lineage>
        <taxon>Eukaryota</taxon>
        <taxon>Metazoa</taxon>
        <taxon>Ecdysozoa</taxon>
        <taxon>Arthropoda</taxon>
        <taxon>Hexapoda</taxon>
        <taxon>Insecta</taxon>
        <taxon>Pterygota</taxon>
        <taxon>Neoptera</taxon>
        <taxon>Endopterygota</taxon>
        <taxon>Diptera</taxon>
        <taxon>Nematocera</taxon>
        <taxon>Culicoidea</taxon>
        <taxon>Culicidae</taxon>
        <taxon>Anophelinae</taxon>
        <taxon>Anopheles</taxon>
    </lineage>
</organism>
<dbReference type="VEuPathDB" id="VectorBase:ASIC010907"/>
<name>A0A084VYT6_ANOSI</name>
<reference evidence="3" key="2">
    <citation type="submission" date="2020-05" db="UniProtKB">
        <authorList>
            <consortium name="EnsemblMetazoa"/>
        </authorList>
    </citation>
    <scope>IDENTIFICATION</scope>
</reference>
<accession>A0A084VYT6</accession>
<evidence type="ECO:0000313" key="3">
    <source>
        <dbReference type="EnsemblMetazoa" id="ASIC010907-PA"/>
    </source>
</evidence>
<reference evidence="2 4" key="1">
    <citation type="journal article" date="2014" name="BMC Genomics">
        <title>Genome sequence of Anopheles sinensis provides insight into genetics basis of mosquito competence for malaria parasites.</title>
        <authorList>
            <person name="Zhou D."/>
            <person name="Zhang D."/>
            <person name="Ding G."/>
            <person name="Shi L."/>
            <person name="Hou Q."/>
            <person name="Ye Y."/>
            <person name="Xu Y."/>
            <person name="Zhou H."/>
            <person name="Xiong C."/>
            <person name="Li S."/>
            <person name="Yu J."/>
            <person name="Hong S."/>
            <person name="Yu X."/>
            <person name="Zou P."/>
            <person name="Chen C."/>
            <person name="Chang X."/>
            <person name="Wang W."/>
            <person name="Lv Y."/>
            <person name="Sun Y."/>
            <person name="Ma L."/>
            <person name="Shen B."/>
            <person name="Zhu C."/>
        </authorList>
    </citation>
    <scope>NUCLEOTIDE SEQUENCE [LARGE SCALE GENOMIC DNA]</scope>
</reference>
<dbReference type="AlphaFoldDB" id="A0A084VYT6"/>
<evidence type="ECO:0000313" key="4">
    <source>
        <dbReference type="Proteomes" id="UP000030765"/>
    </source>
</evidence>
<gene>
    <name evidence="2" type="ORF">ZHAS_00010907</name>
</gene>
<evidence type="ECO:0000313" key="2">
    <source>
        <dbReference type="EMBL" id="KFB43130.1"/>
    </source>
</evidence>
<sequence length="109" mass="12353">MGSCKTVRFSSCAYRLFTVAELWKEPPGNLQLWDIGDKQRKKETKVHHDIRLHVVAVAGRLGQTLQKIIGPAGRMRTRYTAGARRMSPTRNFPGHRASATVPVKQSQRR</sequence>
<dbReference type="EnsemblMetazoa" id="ASIC010907-RA">
    <property type="protein sequence ID" value="ASIC010907-PA"/>
    <property type="gene ID" value="ASIC010907"/>
</dbReference>
<feature type="region of interest" description="Disordered" evidence="1">
    <location>
        <begin position="76"/>
        <end position="109"/>
    </location>
</feature>
<evidence type="ECO:0000256" key="1">
    <source>
        <dbReference type="SAM" id="MobiDB-lite"/>
    </source>
</evidence>
<dbReference type="EMBL" id="ATLV01018460">
    <property type="status" value="NOT_ANNOTATED_CDS"/>
    <property type="molecule type" value="Genomic_DNA"/>
</dbReference>
<proteinExistence type="predicted"/>